<dbReference type="EMBL" id="JAUSWO010000001">
    <property type="protein sequence ID" value="MDQ0514201.1"/>
    <property type="molecule type" value="Genomic_DNA"/>
</dbReference>
<comment type="similarity">
    <text evidence="3">Belongs to the FPG family.</text>
</comment>
<dbReference type="PANTHER" id="PTHR22993">
    <property type="entry name" value="FORMAMIDOPYRIMIDINE-DNA GLYCOSYLASE"/>
    <property type="match status" value="1"/>
</dbReference>
<evidence type="ECO:0000256" key="12">
    <source>
        <dbReference type="ARBA" id="ARBA00023239"/>
    </source>
</evidence>
<dbReference type="GO" id="GO:0008534">
    <property type="term" value="F:oxidized purine nucleobase lesion DNA N-glycosylase activity"/>
    <property type="evidence" value="ECO:0007669"/>
    <property type="project" value="UniProtKB-EC"/>
</dbReference>
<evidence type="ECO:0000256" key="5">
    <source>
        <dbReference type="ARBA" id="ARBA00022723"/>
    </source>
</evidence>
<dbReference type="SUPFAM" id="SSF57716">
    <property type="entry name" value="Glucocorticoid receptor-like (DNA-binding domain)"/>
    <property type="match status" value="1"/>
</dbReference>
<dbReference type="NCBIfam" id="TIGR00577">
    <property type="entry name" value="fpg"/>
    <property type="match status" value="1"/>
</dbReference>
<evidence type="ECO:0000256" key="15">
    <source>
        <dbReference type="ARBA" id="ARBA00044632"/>
    </source>
</evidence>
<reference evidence="19" key="1">
    <citation type="submission" date="2023-07" db="EMBL/GenBank/DDBJ databases">
        <title>Genomic Encyclopedia of Type Strains, Phase IV (KMG-IV): sequencing the most valuable type-strain genomes for metagenomic binning, comparative biology and taxonomic classification.</title>
        <authorList>
            <person name="Goeker M."/>
        </authorList>
    </citation>
    <scope>NUCLEOTIDE SEQUENCE [LARGE SCALE GENOMIC DNA]</scope>
    <source>
        <strain evidence="19">DSM 21204</strain>
    </source>
</reference>
<dbReference type="InterPro" id="IPR020629">
    <property type="entry name" value="FPG_Glyclase"/>
</dbReference>
<evidence type="ECO:0000256" key="14">
    <source>
        <dbReference type="ARBA" id="ARBA00023295"/>
    </source>
</evidence>
<evidence type="ECO:0000256" key="16">
    <source>
        <dbReference type="PROSITE-ProRule" id="PRU00391"/>
    </source>
</evidence>
<evidence type="ECO:0000259" key="17">
    <source>
        <dbReference type="PROSITE" id="PS51066"/>
    </source>
</evidence>
<dbReference type="EC" id="3.2.2.23" evidence="19"/>
<evidence type="ECO:0000256" key="1">
    <source>
        <dbReference type="ARBA" id="ARBA00001668"/>
    </source>
</evidence>
<sequence length="285" mass="32580">MPELPEVQTFINHLKPLVTNHLIIGVEVNNDKILKNTTAEALHAALVGQQFTNLTRIGKYLIFHLNSDQVLVLHLRMEGKPYYQHKNDPYEYQHVLFRIKFSNDHELRYHDTRRFGTVHLFNAADFLEQKELAKLGWDPIDPRFNVDYVKKQLLTSPNRVIKTTLLDQTKISGIGNIYADEILFAAQIHPLTLVKNLSDRDFAAITTAATAIIKTAIKHHGTTILSFKYKHGEMGQFQNKLKVHTLKGLACQICNTTIIKTKVNGRGTYLCPECQIIKEPSTKKK</sequence>
<keyword evidence="7 16" id="KW-0863">Zinc-finger</keyword>
<dbReference type="InterPro" id="IPR010663">
    <property type="entry name" value="Znf_FPG/IleRS"/>
</dbReference>
<evidence type="ECO:0000256" key="7">
    <source>
        <dbReference type="ARBA" id="ARBA00022771"/>
    </source>
</evidence>
<keyword evidence="8 19" id="KW-0378">Hydrolase</keyword>
<keyword evidence="6" id="KW-0227">DNA damage</keyword>
<dbReference type="PROSITE" id="PS51068">
    <property type="entry name" value="FPG_CAT"/>
    <property type="match status" value="1"/>
</dbReference>
<dbReference type="InterPro" id="IPR012319">
    <property type="entry name" value="FPG_cat"/>
</dbReference>
<dbReference type="Pfam" id="PF06831">
    <property type="entry name" value="H2TH"/>
    <property type="match status" value="1"/>
</dbReference>
<evidence type="ECO:0000313" key="20">
    <source>
        <dbReference type="Proteomes" id="UP001240643"/>
    </source>
</evidence>
<keyword evidence="12 19" id="KW-0456">Lyase</keyword>
<dbReference type="Gene3D" id="3.20.190.10">
    <property type="entry name" value="MutM-like, N-terminal"/>
    <property type="match status" value="1"/>
</dbReference>
<dbReference type="PROSITE" id="PS01242">
    <property type="entry name" value="ZF_FPG_1"/>
    <property type="match status" value="1"/>
</dbReference>
<evidence type="ECO:0000256" key="8">
    <source>
        <dbReference type="ARBA" id="ARBA00022801"/>
    </source>
</evidence>
<dbReference type="PANTHER" id="PTHR22993:SF9">
    <property type="entry name" value="FORMAMIDOPYRIMIDINE-DNA GLYCOSYLASE"/>
    <property type="match status" value="1"/>
</dbReference>
<keyword evidence="20" id="KW-1185">Reference proteome</keyword>
<evidence type="ECO:0000256" key="4">
    <source>
        <dbReference type="ARBA" id="ARBA00011245"/>
    </source>
</evidence>
<dbReference type="InterPro" id="IPR000214">
    <property type="entry name" value="Znf_DNA_glyclase/AP_lyase"/>
</dbReference>
<comment type="cofactor">
    <cofactor evidence="2">
        <name>Zn(2+)</name>
        <dbReference type="ChEBI" id="CHEBI:29105"/>
    </cofactor>
</comment>
<proteinExistence type="inferred from homology"/>
<dbReference type="Gene3D" id="1.10.8.50">
    <property type="match status" value="1"/>
</dbReference>
<dbReference type="EC" id="4.2.99.18" evidence="19"/>
<gene>
    <name evidence="19" type="ORF">J2Z62_000639</name>
</gene>
<organism evidence="19 20">
    <name type="scientific">Mycoplasmoides fastidiosum</name>
    <dbReference type="NCBI Taxonomy" id="92758"/>
    <lineage>
        <taxon>Bacteria</taxon>
        <taxon>Bacillati</taxon>
        <taxon>Mycoplasmatota</taxon>
        <taxon>Mycoplasmoidales</taxon>
        <taxon>Mycoplasmoidaceae</taxon>
        <taxon>Mycoplasmoides</taxon>
    </lineage>
</organism>
<dbReference type="RefSeq" id="WP_256547108.1">
    <property type="nucleotide sequence ID" value="NZ_CP101809.1"/>
</dbReference>
<dbReference type="SMART" id="SM00898">
    <property type="entry name" value="Fapy_DNA_glyco"/>
    <property type="match status" value="1"/>
</dbReference>
<dbReference type="InterPro" id="IPR015887">
    <property type="entry name" value="DNA_glyclase_Znf_dom_DNA_BS"/>
</dbReference>
<evidence type="ECO:0000256" key="6">
    <source>
        <dbReference type="ARBA" id="ARBA00022763"/>
    </source>
</evidence>
<dbReference type="Pfam" id="PF06827">
    <property type="entry name" value="zf-FPG_IleRS"/>
    <property type="match status" value="1"/>
</dbReference>
<keyword evidence="9" id="KW-0862">Zinc</keyword>
<dbReference type="CDD" id="cd08966">
    <property type="entry name" value="EcFpg-like_N"/>
    <property type="match status" value="1"/>
</dbReference>
<comment type="caution">
    <text evidence="19">The sequence shown here is derived from an EMBL/GenBank/DDBJ whole genome shotgun (WGS) entry which is preliminary data.</text>
</comment>
<evidence type="ECO:0000256" key="13">
    <source>
        <dbReference type="ARBA" id="ARBA00023268"/>
    </source>
</evidence>
<protein>
    <submittedName>
        <fullName evidence="19">Formamidopyrimidine-DNA glycosylase</fullName>
        <ecNumber evidence="19">3.2.2.23</ecNumber>
        <ecNumber evidence="19">4.2.99.18</ecNumber>
    </submittedName>
</protein>
<dbReference type="InterPro" id="IPR035937">
    <property type="entry name" value="FPG_N"/>
</dbReference>
<dbReference type="InterPro" id="IPR010979">
    <property type="entry name" value="Ribosomal_uS13-like_H2TH"/>
</dbReference>
<evidence type="ECO:0000259" key="18">
    <source>
        <dbReference type="PROSITE" id="PS51068"/>
    </source>
</evidence>
<evidence type="ECO:0000256" key="2">
    <source>
        <dbReference type="ARBA" id="ARBA00001947"/>
    </source>
</evidence>
<evidence type="ECO:0000256" key="10">
    <source>
        <dbReference type="ARBA" id="ARBA00023125"/>
    </source>
</evidence>
<comment type="catalytic activity">
    <reaction evidence="15">
        <text>2'-deoxyribonucleotide-(2'-deoxyribose 5'-phosphate)-2'-deoxyribonucleotide-DNA = a 3'-end 2'-deoxyribonucleotide-(2,3-dehydro-2,3-deoxyribose 5'-phosphate)-DNA + a 5'-end 5'-phospho-2'-deoxyribonucleoside-DNA + H(+)</text>
        <dbReference type="Rhea" id="RHEA:66592"/>
        <dbReference type="Rhea" id="RHEA-COMP:13180"/>
        <dbReference type="Rhea" id="RHEA-COMP:16897"/>
        <dbReference type="Rhea" id="RHEA-COMP:17067"/>
        <dbReference type="ChEBI" id="CHEBI:15378"/>
        <dbReference type="ChEBI" id="CHEBI:136412"/>
        <dbReference type="ChEBI" id="CHEBI:157695"/>
        <dbReference type="ChEBI" id="CHEBI:167181"/>
        <dbReference type="EC" id="4.2.99.18"/>
    </reaction>
</comment>
<evidence type="ECO:0000313" key="19">
    <source>
        <dbReference type="EMBL" id="MDQ0514201.1"/>
    </source>
</evidence>
<feature type="domain" description="FPG-type" evidence="17">
    <location>
        <begin position="242"/>
        <end position="276"/>
    </location>
</feature>
<evidence type="ECO:0000256" key="9">
    <source>
        <dbReference type="ARBA" id="ARBA00022833"/>
    </source>
</evidence>
<keyword evidence="10" id="KW-0238">DNA-binding</keyword>
<dbReference type="Pfam" id="PF01149">
    <property type="entry name" value="Fapy_DNA_glyco"/>
    <property type="match status" value="1"/>
</dbReference>
<dbReference type="Proteomes" id="UP001240643">
    <property type="component" value="Unassembled WGS sequence"/>
</dbReference>
<dbReference type="InterPro" id="IPR015886">
    <property type="entry name" value="H2TH_FPG"/>
</dbReference>
<name>A0ABU0LZS3_9BACT</name>
<keyword evidence="14 19" id="KW-0326">Glycosidase</keyword>
<comment type="subunit">
    <text evidence="4">Monomer.</text>
</comment>
<evidence type="ECO:0000256" key="3">
    <source>
        <dbReference type="ARBA" id="ARBA00009409"/>
    </source>
</evidence>
<dbReference type="NCBIfam" id="NF002211">
    <property type="entry name" value="PRK01103.1"/>
    <property type="match status" value="1"/>
</dbReference>
<accession>A0ABU0LZS3</accession>
<dbReference type="SMART" id="SM01232">
    <property type="entry name" value="H2TH"/>
    <property type="match status" value="1"/>
</dbReference>
<dbReference type="SUPFAM" id="SSF81624">
    <property type="entry name" value="N-terminal domain of MutM-like DNA repair proteins"/>
    <property type="match status" value="1"/>
</dbReference>
<comment type="catalytic activity">
    <reaction evidence="1">
        <text>Hydrolysis of DNA containing ring-opened 7-methylguanine residues, releasing 2,6-diamino-4-hydroxy-5-(N-methyl)formamidopyrimidine.</text>
        <dbReference type="EC" id="3.2.2.23"/>
    </reaction>
</comment>
<feature type="domain" description="Formamidopyrimidine-DNA glycosylase catalytic" evidence="18">
    <location>
        <begin position="2"/>
        <end position="116"/>
    </location>
</feature>
<dbReference type="PROSITE" id="PS51066">
    <property type="entry name" value="ZF_FPG_2"/>
    <property type="match status" value="1"/>
</dbReference>
<dbReference type="SUPFAM" id="SSF46946">
    <property type="entry name" value="S13-like H2TH domain"/>
    <property type="match status" value="1"/>
</dbReference>
<dbReference type="GO" id="GO:0140078">
    <property type="term" value="F:class I DNA-(apurinic or apyrimidinic site) endonuclease activity"/>
    <property type="evidence" value="ECO:0007669"/>
    <property type="project" value="UniProtKB-EC"/>
</dbReference>
<evidence type="ECO:0000256" key="11">
    <source>
        <dbReference type="ARBA" id="ARBA00023204"/>
    </source>
</evidence>
<keyword evidence="5" id="KW-0479">Metal-binding</keyword>
<keyword evidence="13" id="KW-0511">Multifunctional enzyme</keyword>
<keyword evidence="11" id="KW-0234">DNA repair</keyword>